<dbReference type="EMBL" id="CAMXCT030001187">
    <property type="protein sequence ID" value="CAL4774956.1"/>
    <property type="molecule type" value="Genomic_DNA"/>
</dbReference>
<comment type="caution">
    <text evidence="3">The sequence shown here is derived from an EMBL/GenBank/DDBJ whole genome shotgun (WGS) entry which is preliminary data.</text>
</comment>
<keyword evidence="4" id="KW-0689">Ribosomal protein</keyword>
<keyword evidence="5" id="KW-1185">Reference proteome</keyword>
<feature type="coiled-coil region" evidence="1">
    <location>
        <begin position="704"/>
        <end position="731"/>
    </location>
</feature>
<protein>
    <submittedName>
        <fullName evidence="4">Ribosomal protein L19</fullName>
    </submittedName>
</protein>
<proteinExistence type="predicted"/>
<feature type="region of interest" description="Disordered" evidence="2">
    <location>
        <begin position="856"/>
        <end position="875"/>
    </location>
</feature>
<evidence type="ECO:0000313" key="3">
    <source>
        <dbReference type="EMBL" id="CAI3987644.1"/>
    </source>
</evidence>
<evidence type="ECO:0000313" key="5">
    <source>
        <dbReference type="Proteomes" id="UP001152797"/>
    </source>
</evidence>
<keyword evidence="1" id="KW-0175">Coiled coil</keyword>
<evidence type="ECO:0000313" key="4">
    <source>
        <dbReference type="EMBL" id="CAL4774956.1"/>
    </source>
</evidence>
<dbReference type="OrthoDB" id="410307at2759"/>
<dbReference type="AlphaFoldDB" id="A0A9P1C9U5"/>
<organism evidence="3">
    <name type="scientific">Cladocopium goreaui</name>
    <dbReference type="NCBI Taxonomy" id="2562237"/>
    <lineage>
        <taxon>Eukaryota</taxon>
        <taxon>Sar</taxon>
        <taxon>Alveolata</taxon>
        <taxon>Dinophyceae</taxon>
        <taxon>Suessiales</taxon>
        <taxon>Symbiodiniaceae</taxon>
        <taxon>Cladocopium</taxon>
    </lineage>
</organism>
<gene>
    <name evidence="3" type="ORF">C1SCF055_LOCUS14899</name>
</gene>
<sequence>MQFAQWLFSCADARPGKHRSSFDPFETQGLELHEEEDLQAAYRAMAGIRQGRPDPHVVVFLDVDGVLHAKGCELDHFSAANMRSLRHIVLACNATVVLSSSWRRSAPLLQRCELALARWGLAGVADTTPDLKGQGLRREEEILIWLKRHPEVQHWLALDDLELVSSEAPMARLMAEHFVKTDPETGLRDMTQVSRALRVLERPRGNVEEMGAGYLATFDLALPGGFEKKTSNTENSNLFEFQALPLLHPHEMPMACGGPCGIQGSQWPGGTGVTGVEASQKGENMVQEAQEKALRDVAEAKAALRRCVEEASRRMLAAKQSIERTRTTTQKEIERHLDAAHAADAQVLQAMEEEKGSEERAEKLLAVAERDAPGLHALTKRFEVEQQRCQVVKRCRVMENQLAENLKQLKEDHAQQVSAAACASETAALRSQEKVEAAQLELERHRKELQRKKEEAEVKVTEMDQKAQATGIWSQEVRSKCIRILQIAREKLAEQQEATKQEEELEEERAKDRMESTTQMLKEREIWAVVAEDDCAARTAQAKAEAQEAAEQAARRARWAREAEEAAQRMAMAEMDATGREMEETCETLWLQTDEMRKTCQQQQREAAESVGEVRSAVSQALAAARARLASIQSCAAGAAKDVKRAQREEQRAAETLEEREIDFISAVDELEKAELQKTCSVSRCEELLMAAEQSCAQQLGAAWDEAERAKVQEEDRASRAEELAETLEGQALCAEEVAASEKSSQVQRFQREEQRIRTAVREASHRTVNVQEAIHEAIHYSQKSLDELYSYLYSMGQNSAVTPSPSQKGKGCPKCNVIYTPTSSYCQHCGEKLERQPPASCSPLRPPRIRKICSRSYGRVRKSRSPGLSFPRKA</sequence>
<reference evidence="3" key="1">
    <citation type="submission" date="2022-10" db="EMBL/GenBank/DDBJ databases">
        <authorList>
            <person name="Chen Y."/>
            <person name="Dougan E. K."/>
            <person name="Chan C."/>
            <person name="Rhodes N."/>
            <person name="Thang M."/>
        </authorList>
    </citation>
    <scope>NUCLEOTIDE SEQUENCE</scope>
</reference>
<dbReference type="GO" id="GO:0005840">
    <property type="term" value="C:ribosome"/>
    <property type="evidence" value="ECO:0007669"/>
    <property type="project" value="UniProtKB-KW"/>
</dbReference>
<name>A0A9P1C9U5_9DINO</name>
<dbReference type="EMBL" id="CAMXCT020001187">
    <property type="protein sequence ID" value="CAL1141019.1"/>
    <property type="molecule type" value="Genomic_DNA"/>
</dbReference>
<evidence type="ECO:0000256" key="1">
    <source>
        <dbReference type="SAM" id="Coils"/>
    </source>
</evidence>
<dbReference type="Proteomes" id="UP001152797">
    <property type="component" value="Unassembled WGS sequence"/>
</dbReference>
<reference evidence="4 5" key="2">
    <citation type="submission" date="2024-05" db="EMBL/GenBank/DDBJ databases">
        <authorList>
            <person name="Chen Y."/>
            <person name="Shah S."/>
            <person name="Dougan E. K."/>
            <person name="Thang M."/>
            <person name="Chan C."/>
        </authorList>
    </citation>
    <scope>NUCLEOTIDE SEQUENCE [LARGE SCALE GENOMIC DNA]</scope>
</reference>
<evidence type="ECO:0000256" key="2">
    <source>
        <dbReference type="SAM" id="MobiDB-lite"/>
    </source>
</evidence>
<keyword evidence="4" id="KW-0687">Ribonucleoprotein</keyword>
<dbReference type="EMBL" id="CAMXCT010001187">
    <property type="protein sequence ID" value="CAI3987644.1"/>
    <property type="molecule type" value="Genomic_DNA"/>
</dbReference>
<dbReference type="Pfam" id="PF18143">
    <property type="entry name" value="HAD_SAK_2"/>
    <property type="match status" value="1"/>
</dbReference>
<feature type="compositionally biased region" description="Basic residues" evidence="2">
    <location>
        <begin position="856"/>
        <end position="865"/>
    </location>
</feature>
<accession>A0A9P1C9U5</accession>
<feature type="region of interest" description="Disordered" evidence="2">
    <location>
        <begin position="496"/>
        <end position="518"/>
    </location>
</feature>